<name>A0A841C750_9LACT</name>
<proteinExistence type="predicted"/>
<comment type="caution">
    <text evidence="2">The sequence shown here is derived from an EMBL/GenBank/DDBJ whole genome shotgun (WGS) entry which is preliminary data.</text>
</comment>
<dbReference type="Pfam" id="PF00583">
    <property type="entry name" value="Acetyltransf_1"/>
    <property type="match status" value="1"/>
</dbReference>
<feature type="domain" description="N-acetyltransferase" evidence="1">
    <location>
        <begin position="5"/>
        <end position="158"/>
    </location>
</feature>
<accession>A0A841C750</accession>
<gene>
    <name evidence="2" type="ORF">HNQ37_000292</name>
</gene>
<dbReference type="PROSITE" id="PS51186">
    <property type="entry name" value="GNAT"/>
    <property type="match status" value="1"/>
</dbReference>
<dbReference type="Proteomes" id="UP000562464">
    <property type="component" value="Unassembled WGS sequence"/>
</dbReference>
<dbReference type="EC" id="2.3.1.-" evidence="2"/>
<reference evidence="2 3" key="1">
    <citation type="submission" date="2020-08" db="EMBL/GenBank/DDBJ databases">
        <title>Genomic Encyclopedia of Type Strains, Phase IV (KMG-IV): sequencing the most valuable type-strain genomes for metagenomic binning, comparative biology and taxonomic classification.</title>
        <authorList>
            <person name="Goeker M."/>
        </authorList>
    </citation>
    <scope>NUCLEOTIDE SEQUENCE [LARGE SCALE GENOMIC DNA]</scope>
    <source>
        <strain evidence="2 3">DSM 14925</strain>
    </source>
</reference>
<dbReference type="EMBL" id="JACHHV010000003">
    <property type="protein sequence ID" value="MBB5887422.1"/>
    <property type="molecule type" value="Genomic_DNA"/>
</dbReference>
<organism evidence="2 3">
    <name type="scientific">Lactovum miscens</name>
    <dbReference type="NCBI Taxonomy" id="190387"/>
    <lineage>
        <taxon>Bacteria</taxon>
        <taxon>Bacillati</taxon>
        <taxon>Bacillota</taxon>
        <taxon>Bacilli</taxon>
        <taxon>Lactobacillales</taxon>
        <taxon>Streptococcaceae</taxon>
        <taxon>Lactovum</taxon>
    </lineage>
</organism>
<dbReference type="PANTHER" id="PTHR43305:SF1">
    <property type="entry name" value="FAMILY N-ACETYLTRANSFERASE, PUTATIVE (AFU_ORTHOLOGUE AFUA_2G01380)-RELATED"/>
    <property type="match status" value="1"/>
</dbReference>
<evidence type="ECO:0000259" key="1">
    <source>
        <dbReference type="PROSITE" id="PS51186"/>
    </source>
</evidence>
<protein>
    <submittedName>
        <fullName evidence="2">Putative acetyltransferase</fullName>
        <ecNumber evidence="2">2.3.1.-</ecNumber>
    </submittedName>
</protein>
<keyword evidence="3" id="KW-1185">Reference proteome</keyword>
<dbReference type="InterPro" id="IPR052777">
    <property type="entry name" value="Acetyltransferase_Enz"/>
</dbReference>
<dbReference type="GO" id="GO:0016747">
    <property type="term" value="F:acyltransferase activity, transferring groups other than amino-acyl groups"/>
    <property type="evidence" value="ECO:0007669"/>
    <property type="project" value="InterPro"/>
</dbReference>
<dbReference type="RefSeq" id="WP_183538595.1">
    <property type="nucleotide sequence ID" value="NZ_JACHHV010000003.1"/>
</dbReference>
<dbReference type="InterPro" id="IPR000182">
    <property type="entry name" value="GNAT_dom"/>
</dbReference>
<evidence type="ECO:0000313" key="2">
    <source>
        <dbReference type="EMBL" id="MBB5887422.1"/>
    </source>
</evidence>
<dbReference type="CDD" id="cd04301">
    <property type="entry name" value="NAT_SF"/>
    <property type="match status" value="1"/>
</dbReference>
<keyword evidence="2" id="KW-0808">Transferase</keyword>
<sequence>MQETLKIQPIEEKFNSGVKELVQSTLMEFKLNVPGTAYFDPELTDLTRHYQVEKAEYWILTNGEEVFGGIGIYPINSSTCEIQKLYIKSELRGQGWGGQLLRHALSYASKYYQFAYLDTKTELSDAIGMYKKFGFKELKVAPDHSTHNLMDHWFLKEL</sequence>
<dbReference type="SUPFAM" id="SSF55729">
    <property type="entry name" value="Acyl-CoA N-acyltransferases (Nat)"/>
    <property type="match status" value="1"/>
</dbReference>
<evidence type="ECO:0000313" key="3">
    <source>
        <dbReference type="Proteomes" id="UP000562464"/>
    </source>
</evidence>
<dbReference type="PANTHER" id="PTHR43305">
    <property type="entry name" value="FAMILY N-ACETYLTRANSFERASE, PUTATIVE (AFU_ORTHOLOGUE AFUA_2G01380)-RELATED"/>
    <property type="match status" value="1"/>
</dbReference>
<dbReference type="Gene3D" id="3.40.630.30">
    <property type="match status" value="1"/>
</dbReference>
<keyword evidence="2" id="KW-0012">Acyltransferase</keyword>
<dbReference type="AlphaFoldDB" id="A0A841C750"/>
<dbReference type="InterPro" id="IPR016181">
    <property type="entry name" value="Acyl_CoA_acyltransferase"/>
</dbReference>